<gene>
    <name evidence="1" type="ORF">g.28954</name>
</gene>
<dbReference type="PANTHER" id="PTHR13650">
    <property type="entry name" value="SPATACSIN"/>
    <property type="match status" value="1"/>
</dbReference>
<dbReference type="GO" id="GO:0048489">
    <property type="term" value="P:synaptic vesicle transport"/>
    <property type="evidence" value="ECO:0007669"/>
    <property type="project" value="TreeGrafter"/>
</dbReference>
<dbReference type="GO" id="GO:0030425">
    <property type="term" value="C:dendrite"/>
    <property type="evidence" value="ECO:0007669"/>
    <property type="project" value="TreeGrafter"/>
</dbReference>
<dbReference type="GO" id="GO:0030424">
    <property type="term" value="C:axon"/>
    <property type="evidence" value="ECO:0007669"/>
    <property type="project" value="TreeGrafter"/>
</dbReference>
<dbReference type="InterPro" id="IPR028103">
    <property type="entry name" value="Spatacsin"/>
</dbReference>
<dbReference type="GO" id="GO:0045202">
    <property type="term" value="C:synapse"/>
    <property type="evidence" value="ECO:0007669"/>
    <property type="project" value="TreeGrafter"/>
</dbReference>
<dbReference type="GO" id="GO:0007409">
    <property type="term" value="P:axonogenesis"/>
    <property type="evidence" value="ECO:0007669"/>
    <property type="project" value="TreeGrafter"/>
</dbReference>
<accession>A0A1B6CYX8</accession>
<dbReference type="PANTHER" id="PTHR13650:SF0">
    <property type="entry name" value="SPATACSIN"/>
    <property type="match status" value="1"/>
</dbReference>
<evidence type="ECO:0008006" key="2">
    <source>
        <dbReference type="Google" id="ProtNLM"/>
    </source>
</evidence>
<name>A0A1B6CYX8_9HEMI</name>
<organism evidence="1">
    <name type="scientific">Clastoptera arizonana</name>
    <name type="common">Arizona spittle bug</name>
    <dbReference type="NCBI Taxonomy" id="38151"/>
    <lineage>
        <taxon>Eukaryota</taxon>
        <taxon>Metazoa</taxon>
        <taxon>Ecdysozoa</taxon>
        <taxon>Arthropoda</taxon>
        <taxon>Hexapoda</taxon>
        <taxon>Insecta</taxon>
        <taxon>Pterygota</taxon>
        <taxon>Neoptera</taxon>
        <taxon>Paraneoptera</taxon>
        <taxon>Hemiptera</taxon>
        <taxon>Auchenorrhyncha</taxon>
        <taxon>Cercopoidea</taxon>
        <taxon>Clastopteridae</taxon>
        <taxon>Clastoptera</taxon>
    </lineage>
</organism>
<reference evidence="1" key="1">
    <citation type="submission" date="2015-12" db="EMBL/GenBank/DDBJ databases">
        <title>De novo transcriptome assembly of four potential Pierce s Disease insect vectors from Arizona vineyards.</title>
        <authorList>
            <person name="Tassone E.E."/>
        </authorList>
    </citation>
    <scope>NUCLEOTIDE SEQUENCE</scope>
</reference>
<protein>
    <recommendedName>
        <fullName evidence="2">Spatacsin C-terminal domain-containing protein</fullName>
    </recommendedName>
</protein>
<dbReference type="EMBL" id="GEDC01018618">
    <property type="protein sequence ID" value="JAS18680.1"/>
    <property type="molecule type" value="Transcribed_RNA"/>
</dbReference>
<sequence>MSPNLIFAKHCFTISLNEEIVFSPDIKHILRITHNEENHLSKLLIYKLDCSVTADNNNVHLIYQKRYNYPAKIKFSGDGNQLLINNNDIIDILVFDKSGIHEESTLLLSELYKISNSFKKDFIPQHVECVELRETYITLCIDHNWLLAFQMQKNLVFSLRYCMNLINDVKYLHSTMDKVHCLTGHGKIFSYNLFDGSIWRMFDIYSILPDNVHCDKFLMNNNNHQIALYNNEMIFIFDIFLVNQQYYELADNTSLYKSSGQSDSGSVKSFMTNVSSTSAYSRSDSVHALKLSKSKNKMSTNKTPLSWISYLNNLSICHNVENSESESCNSNPFICISDLPENSSIVNILFYSSNSVGIWFVSDEKRADNYYSVYDCNTGQNESSQILPPDTRVVSLNHSRIHLDVFVNTCHLSLPLVNTNEEALINKLLNCIGSDCVAWLLQLNKSLSQSMQPLSLLKDALRNSQTHLIKLSIDLQIQELKRDITKTSVNVVKLKDSTEMIMDEMIASIKDENIKESFKKQILVEAISYANKILTLLDSVLKEDFPLLDYLKIEILKRVVLLRSDLQKPQLLPKEEPIQISQWPMWELLSEKEVLKDGIKELPLVHCFLIIRRHWTSKDVIGERFKKLVFSIAIEYLEKQILDEAKQILIQTGYDPEEELLLICKTTFNRSLRDYLINSLTDIGKDIIKAWTFVKLVDGILDSYSDQRKETEDSVALNAKFSISDILNYSSESKTQILTDLYFNTQDSTLLKFLEKNICWDYLLSYNKIEGLLMWIDCTLSDHKPENSSLWPINLFSEWKISQDMVDRVLTSNISDFTKDNVFYELARYGIFNSVEKNDPKAIMQRLAVCKLAINYEEVLSKPTSVLSCEEFEEMTLKHAVEHDMVDIAITAPQDLVLKTNVTHPNWFCLWKSFCEVSNNWTDEGVLKLITETSEYLAEGDISTYLREHPYVAVATDLIQKKEISRVHAHLSPIIAAIVDLESPPEGVTMYSLLSGTVPFYTDNLFLFQANQNRPDKASNIQMPDFTNEELSEKYGHKQSLKYIDRLKHGRPCQAVTDLYNKNKKLTPQIKRNACISVHGYALYHIDDLIVSASSIAFIEMLGNDSQLLRTHIACAAIIQKNKNYNEENLKSLLYKVVTNTKGAAEEFLREVENALYEQWKDESDTFQCLQQNQLPVLLASLHGLPPPYIALKYAATSNNWLLFILTAQIFKYPVDK</sequence>
<dbReference type="AlphaFoldDB" id="A0A1B6CYX8"/>
<proteinExistence type="predicted"/>
<dbReference type="GO" id="GO:0005737">
    <property type="term" value="C:cytoplasm"/>
    <property type="evidence" value="ECO:0007669"/>
    <property type="project" value="TreeGrafter"/>
</dbReference>
<dbReference type="GO" id="GO:0007268">
    <property type="term" value="P:chemical synaptic transmission"/>
    <property type="evidence" value="ECO:0007669"/>
    <property type="project" value="TreeGrafter"/>
</dbReference>
<evidence type="ECO:0000313" key="1">
    <source>
        <dbReference type="EMBL" id="JAS18680.1"/>
    </source>
</evidence>
<dbReference type="GO" id="GO:0008088">
    <property type="term" value="P:axo-dendritic transport"/>
    <property type="evidence" value="ECO:0007669"/>
    <property type="project" value="TreeGrafter"/>
</dbReference>